<reference evidence="1" key="2">
    <citation type="submission" date="2023-06" db="EMBL/GenBank/DDBJ databases">
        <authorList>
            <person name="Ma L."/>
            <person name="Liu K.-W."/>
            <person name="Li Z."/>
            <person name="Hsiao Y.-Y."/>
            <person name="Qi Y."/>
            <person name="Fu T."/>
            <person name="Tang G."/>
            <person name="Zhang D."/>
            <person name="Sun W.-H."/>
            <person name="Liu D.-K."/>
            <person name="Li Y."/>
            <person name="Chen G.-Z."/>
            <person name="Liu X.-D."/>
            <person name="Liao X.-Y."/>
            <person name="Jiang Y.-T."/>
            <person name="Yu X."/>
            <person name="Hao Y."/>
            <person name="Huang J."/>
            <person name="Zhao X.-W."/>
            <person name="Ke S."/>
            <person name="Chen Y.-Y."/>
            <person name="Wu W.-L."/>
            <person name="Hsu J.-L."/>
            <person name="Lin Y.-F."/>
            <person name="Huang M.-D."/>
            <person name="Li C.-Y."/>
            <person name="Huang L."/>
            <person name="Wang Z.-W."/>
            <person name="Zhao X."/>
            <person name="Zhong W.-Y."/>
            <person name="Peng D.-H."/>
            <person name="Ahmad S."/>
            <person name="Lan S."/>
            <person name="Zhang J.-S."/>
            <person name="Tsai W.-C."/>
            <person name="Van De Peer Y."/>
            <person name="Liu Z.-J."/>
        </authorList>
    </citation>
    <scope>NUCLEOTIDE SEQUENCE</scope>
    <source>
        <strain evidence="1">SCP</strain>
        <tissue evidence="1">Leaves</tissue>
    </source>
</reference>
<evidence type="ECO:0008006" key="3">
    <source>
        <dbReference type="Google" id="ProtNLM"/>
    </source>
</evidence>
<dbReference type="EMBL" id="JAUJYN010000057">
    <property type="protein sequence ID" value="KAK1257186.1"/>
    <property type="molecule type" value="Genomic_DNA"/>
</dbReference>
<reference evidence="1" key="1">
    <citation type="journal article" date="2023" name="Nat. Commun.">
        <title>Diploid and tetraploid genomes of Acorus and the evolution of monocots.</title>
        <authorList>
            <person name="Ma L."/>
            <person name="Liu K.W."/>
            <person name="Li Z."/>
            <person name="Hsiao Y.Y."/>
            <person name="Qi Y."/>
            <person name="Fu T."/>
            <person name="Tang G.D."/>
            <person name="Zhang D."/>
            <person name="Sun W.H."/>
            <person name="Liu D.K."/>
            <person name="Li Y."/>
            <person name="Chen G.Z."/>
            <person name="Liu X.D."/>
            <person name="Liao X.Y."/>
            <person name="Jiang Y.T."/>
            <person name="Yu X."/>
            <person name="Hao Y."/>
            <person name="Huang J."/>
            <person name="Zhao X.W."/>
            <person name="Ke S."/>
            <person name="Chen Y.Y."/>
            <person name="Wu W.L."/>
            <person name="Hsu J.L."/>
            <person name="Lin Y.F."/>
            <person name="Huang M.D."/>
            <person name="Li C.Y."/>
            <person name="Huang L."/>
            <person name="Wang Z.W."/>
            <person name="Zhao X."/>
            <person name="Zhong W.Y."/>
            <person name="Peng D.H."/>
            <person name="Ahmad S."/>
            <person name="Lan S."/>
            <person name="Zhang J.S."/>
            <person name="Tsai W.C."/>
            <person name="Van de Peer Y."/>
            <person name="Liu Z.J."/>
        </authorList>
    </citation>
    <scope>NUCLEOTIDE SEQUENCE</scope>
    <source>
        <strain evidence="1">SCP</strain>
    </source>
</reference>
<evidence type="ECO:0000313" key="2">
    <source>
        <dbReference type="Proteomes" id="UP001179952"/>
    </source>
</evidence>
<gene>
    <name evidence="1" type="ORF">QJS04_geneDACA024912</name>
</gene>
<comment type="caution">
    <text evidence="1">The sequence shown here is derived from an EMBL/GenBank/DDBJ whole genome shotgun (WGS) entry which is preliminary data.</text>
</comment>
<keyword evidence="2" id="KW-1185">Reference proteome</keyword>
<dbReference type="AlphaFoldDB" id="A0AAV8ZXD6"/>
<proteinExistence type="predicted"/>
<evidence type="ECO:0000313" key="1">
    <source>
        <dbReference type="EMBL" id="KAK1257186.1"/>
    </source>
</evidence>
<organism evidence="1 2">
    <name type="scientific">Acorus gramineus</name>
    <name type="common">Dwarf sweet flag</name>
    <dbReference type="NCBI Taxonomy" id="55184"/>
    <lineage>
        <taxon>Eukaryota</taxon>
        <taxon>Viridiplantae</taxon>
        <taxon>Streptophyta</taxon>
        <taxon>Embryophyta</taxon>
        <taxon>Tracheophyta</taxon>
        <taxon>Spermatophyta</taxon>
        <taxon>Magnoliopsida</taxon>
        <taxon>Liliopsida</taxon>
        <taxon>Acoraceae</taxon>
        <taxon>Acorus</taxon>
    </lineage>
</organism>
<name>A0AAV8ZXD6_ACOGR</name>
<accession>A0AAV8ZXD6</accession>
<sequence length="189" mass="21626">MDKTPFGHFLKMPSLLCERTILEESCGVWEKGRKGFKLGNSIIPFKVSDCALILGLSSHGEIVDFEKDGECTELQKRFFDKSPPTTKNIVRHLQRLMLYEIGGALEDFMKMMVLLLFSTVLFPQTNFAIPIQLLRYVDEIERLGDYAWADAVHRFLIKHIPDASDRVRSKKKEKVKVPDISMGVPFSSM</sequence>
<dbReference type="Proteomes" id="UP001179952">
    <property type="component" value="Unassembled WGS sequence"/>
</dbReference>
<protein>
    <recommendedName>
        <fullName evidence="3">Aminotransferase-like plant mobile domain-containing protein</fullName>
    </recommendedName>
</protein>